<dbReference type="SUPFAM" id="SSF57184">
    <property type="entry name" value="Growth factor receptor domain"/>
    <property type="match status" value="3"/>
</dbReference>
<proteinExistence type="predicted"/>
<sequence length="1136" mass="127469">RTDECRTFLLAVCIGTNGRLSVPSNKQHHYRNLRDRYTNCTYVDGNLEITWLQNKTFDLSFLQYIREVTGYVLISHVDVHRIVLPRLQIIRGRTLFKLNIHDHEFALFVTMCQMHNLEMPALRDILNGSVGMYNNYNLCHIKTINWEEIITGQGGRYFYVYNFTSPERVCPDCDASCEQGCWGEGPENCQRYSKTNCSPQCWQGRCFGPNPRECCHLFCAGGCTGPKQSDCLACKNFFDDGVCTQECPPMQKYNPTTYSWETNPEGKYAYGATCVRRCPEHLLKDNGACVRSCPPKKKAVNGECVPCNGPCPKTCKGVEKVHSGNIDSFKDCTIIEGSITILDQSFQGFQHVFSNYTFGKRYEKMHPDKLEVFKTLKEITGFLNIQGDHLDFKNLSYFRNLEVIGGRALTEYFASLYIVKTSLVSFELNSLKKILSGSIAILENKNLCYAQSINWTRIKKSPEHECLLQNNRDESDCIKDGFVCNEECSDEGCWGPGPAQCLSCKNVKLGNDCLQDCTAPGIYRADEKTCKTCHVECDGSCTGPNAEQCTKCKHVRDGPFCVPECPSSKYNDSGECKHCHQNCVGGCEGPENNIGANGCHSCEKAIMNGHVPEGCLQKIESCPDGHYYEWVSPLEQGALRPLAGKAVCRKCHPRCKKCTGYGFHEQVCQQCTKYKRGEQCEDECSADHFADADTQLCIPCFGECRGCFGPGPNQCYKCRNYKIYIDGDPGDNSTSFNCTETCPSEYPHKIFPPDNEPYCSMEMIGLGFQMDNELQPAILPKICTIDVYMIMIKCWMLDAESRPSFKELAEDFAKMSRDPGRYLAIIGDKYMRLPSYTPQDEKEMIRNLASAMDGPEALVDADEYLQPKSRAPIPPTISASSTSGSPPNTPMKSCWPNGKPLAADSPTPQNQQNWDRELLRYGGTHGNGSASHEAGNSGQHAHYAHPKAHCTHVGGSDSSSSRYCSDPLKMVGVRDCDVTDDCFDTEVNSVHQQAQVGNLKLDLPLDEDDYLMPSPQLPANTTQYMDLIGESKPTEPEPKRLNNGFRKYPDFLTIQGKMSLDNPEYIMSQDEGPLTPQTLGIPTPDLEKVLTNGTFGSQVRQRSSEEESDHEYYNDFDRLERELQPLKPLRKNETTV</sequence>
<keyword evidence="12 20" id="KW-0675">Receptor</keyword>
<evidence type="ECO:0000256" key="1">
    <source>
        <dbReference type="ARBA" id="ARBA00004479"/>
    </source>
</evidence>
<dbReference type="FunFam" id="3.80.20.20:FF:000009">
    <property type="entry name" value="Receptor protein-tyrosine kinase"/>
    <property type="match status" value="1"/>
</dbReference>
<comment type="catalytic activity">
    <reaction evidence="14">
        <text>L-tyrosyl-[protein] + ATP = O-phospho-L-tyrosyl-[protein] + ADP + H(+)</text>
        <dbReference type="Rhea" id="RHEA:10596"/>
        <dbReference type="Rhea" id="RHEA-COMP:10136"/>
        <dbReference type="Rhea" id="RHEA-COMP:20101"/>
        <dbReference type="ChEBI" id="CHEBI:15378"/>
        <dbReference type="ChEBI" id="CHEBI:30616"/>
        <dbReference type="ChEBI" id="CHEBI:46858"/>
        <dbReference type="ChEBI" id="CHEBI:61978"/>
        <dbReference type="ChEBI" id="CHEBI:456216"/>
        <dbReference type="EC" id="2.7.10.1"/>
    </reaction>
</comment>
<feature type="domain" description="Serine-threonine/tyrosine-protein kinase catalytic" evidence="18">
    <location>
        <begin position="756"/>
        <end position="811"/>
    </location>
</feature>
<keyword evidence="21" id="KW-1185">Reference proteome</keyword>
<dbReference type="GO" id="GO:0004714">
    <property type="term" value="F:transmembrane receptor protein tyrosine kinase activity"/>
    <property type="evidence" value="ECO:0007669"/>
    <property type="project" value="UniProtKB-EC"/>
</dbReference>
<keyword evidence="11" id="KW-0829">Tyrosine-protein kinase</keyword>
<evidence type="ECO:0000256" key="3">
    <source>
        <dbReference type="ARBA" id="ARBA00022553"/>
    </source>
</evidence>
<dbReference type="FunFam" id="2.10.220.10:FF:000024">
    <property type="entry name" value="Receptor protein-tyrosine kinase"/>
    <property type="match status" value="1"/>
</dbReference>
<keyword evidence="3" id="KW-0597">Phosphoprotein</keyword>
<evidence type="ECO:0000256" key="8">
    <source>
        <dbReference type="ARBA" id="ARBA00022840"/>
    </source>
</evidence>
<dbReference type="Gene3D" id="2.10.220.10">
    <property type="entry name" value="Hormone Receptor, Insulin-like Growth Factor Receptor 1, Chain A, domain 2"/>
    <property type="match status" value="3"/>
</dbReference>
<dbReference type="GO" id="GO:0005524">
    <property type="term" value="F:ATP binding"/>
    <property type="evidence" value="ECO:0007669"/>
    <property type="project" value="UniProtKB-KW"/>
</dbReference>
<keyword evidence="4" id="KW-0808">Transferase</keyword>
<dbReference type="InterPro" id="IPR011009">
    <property type="entry name" value="Kinase-like_dom_sf"/>
</dbReference>
<name>E2CA29_HARSA</name>
<feature type="region of interest" description="Disordered" evidence="15">
    <location>
        <begin position="868"/>
        <end position="942"/>
    </location>
</feature>
<dbReference type="FunFam" id="2.10.220.10:FF:000001">
    <property type="entry name" value="Receptor protein-tyrosine kinase"/>
    <property type="match status" value="1"/>
</dbReference>
<evidence type="ECO:0000256" key="11">
    <source>
        <dbReference type="ARBA" id="ARBA00023137"/>
    </source>
</evidence>
<evidence type="ECO:0000256" key="6">
    <source>
        <dbReference type="ARBA" id="ARBA00022741"/>
    </source>
</evidence>
<feature type="compositionally biased region" description="Low complexity" evidence="15">
    <location>
        <begin position="876"/>
        <end position="886"/>
    </location>
</feature>
<evidence type="ECO:0000256" key="13">
    <source>
        <dbReference type="ARBA" id="ARBA00023180"/>
    </source>
</evidence>
<dbReference type="STRING" id="610380.E2CA29"/>
<accession>E2CA29</accession>
<dbReference type="InterPro" id="IPR000494">
    <property type="entry name" value="Rcpt_L-dom"/>
</dbReference>
<dbReference type="Pfam" id="PF01030">
    <property type="entry name" value="Recep_L_domain"/>
    <property type="match status" value="2"/>
</dbReference>
<feature type="compositionally biased region" description="Polar residues" evidence="15">
    <location>
        <begin position="927"/>
        <end position="939"/>
    </location>
</feature>
<reference evidence="20 21" key="1">
    <citation type="journal article" date="2010" name="Science">
        <title>Genomic comparison of the ants Camponotus floridanus and Harpegnathos saltator.</title>
        <authorList>
            <person name="Bonasio R."/>
            <person name="Zhang G."/>
            <person name="Ye C."/>
            <person name="Mutti N.S."/>
            <person name="Fang X."/>
            <person name="Qin N."/>
            <person name="Donahue G."/>
            <person name="Yang P."/>
            <person name="Li Q."/>
            <person name="Li C."/>
            <person name="Zhang P."/>
            <person name="Huang Z."/>
            <person name="Berger S.L."/>
            <person name="Reinberg D."/>
            <person name="Wang J."/>
            <person name="Liebig J."/>
        </authorList>
    </citation>
    <scope>NUCLEOTIDE SEQUENCE [LARGE SCALE GENOMIC DNA]</scope>
    <source>
        <strain evidence="20 21">R22 G/1</strain>
    </source>
</reference>
<evidence type="ECO:0000259" key="19">
    <source>
        <dbReference type="Pfam" id="PF14843"/>
    </source>
</evidence>
<dbReference type="CDD" id="cd00064">
    <property type="entry name" value="FU"/>
    <property type="match status" value="5"/>
</dbReference>
<dbReference type="OrthoDB" id="6219513at2759"/>
<evidence type="ECO:0000313" key="20">
    <source>
        <dbReference type="EMBL" id="EFN75184.1"/>
    </source>
</evidence>
<dbReference type="SUPFAM" id="SSF56112">
    <property type="entry name" value="Protein kinase-like (PK-like)"/>
    <property type="match status" value="1"/>
</dbReference>
<evidence type="ECO:0000259" key="18">
    <source>
        <dbReference type="Pfam" id="PF07714"/>
    </source>
</evidence>
<keyword evidence="8" id="KW-0067">ATP-binding</keyword>
<protein>
    <recommendedName>
        <fullName evidence="2">receptor protein-tyrosine kinase</fullName>
        <ecNumber evidence="2">2.7.10.1</ecNumber>
    </recommendedName>
</protein>
<organism evidence="21">
    <name type="scientific">Harpegnathos saltator</name>
    <name type="common">Jerdon's jumping ant</name>
    <dbReference type="NCBI Taxonomy" id="610380"/>
    <lineage>
        <taxon>Eukaryota</taxon>
        <taxon>Metazoa</taxon>
        <taxon>Ecdysozoa</taxon>
        <taxon>Arthropoda</taxon>
        <taxon>Hexapoda</taxon>
        <taxon>Insecta</taxon>
        <taxon>Pterygota</taxon>
        <taxon>Neoptera</taxon>
        <taxon>Endopterygota</taxon>
        <taxon>Hymenoptera</taxon>
        <taxon>Apocrita</taxon>
        <taxon>Aculeata</taxon>
        <taxon>Formicoidea</taxon>
        <taxon>Formicidae</taxon>
        <taxon>Ponerinae</taxon>
        <taxon>Ponerini</taxon>
        <taxon>Harpegnathos</taxon>
    </lineage>
</organism>
<evidence type="ECO:0000256" key="15">
    <source>
        <dbReference type="SAM" id="MobiDB-lite"/>
    </source>
</evidence>
<feature type="domain" description="Receptor L-domain" evidence="17">
    <location>
        <begin position="39"/>
        <end position="149"/>
    </location>
</feature>
<dbReference type="OMA" id="GYYYEWV"/>
<evidence type="ECO:0000256" key="14">
    <source>
        <dbReference type="ARBA" id="ARBA00051243"/>
    </source>
</evidence>
<feature type="non-terminal residue" evidence="20">
    <location>
        <position position="1"/>
    </location>
</feature>
<dbReference type="InterPro" id="IPR009030">
    <property type="entry name" value="Growth_fac_rcpt_cys_sf"/>
</dbReference>
<dbReference type="InParanoid" id="E2CA29"/>
<dbReference type="Pfam" id="PF07714">
    <property type="entry name" value="PK_Tyr_Ser-Thr"/>
    <property type="match status" value="1"/>
</dbReference>
<keyword evidence="9" id="KW-1133">Transmembrane helix</keyword>
<dbReference type="InterPro" id="IPR006211">
    <property type="entry name" value="Furin-like_Cys-rich_dom"/>
</dbReference>
<evidence type="ECO:0000256" key="7">
    <source>
        <dbReference type="ARBA" id="ARBA00022777"/>
    </source>
</evidence>
<dbReference type="InterPro" id="IPR036941">
    <property type="entry name" value="Rcpt_L-dom_sf"/>
</dbReference>
<dbReference type="SUPFAM" id="SSF52058">
    <property type="entry name" value="L domain-like"/>
    <property type="match status" value="2"/>
</dbReference>
<feature type="domain" description="Furin-like cysteine-rich" evidence="16">
    <location>
        <begin position="170"/>
        <end position="316"/>
    </location>
</feature>
<dbReference type="Proteomes" id="UP000008237">
    <property type="component" value="Unassembled WGS sequence"/>
</dbReference>
<evidence type="ECO:0000256" key="12">
    <source>
        <dbReference type="ARBA" id="ARBA00023170"/>
    </source>
</evidence>
<evidence type="ECO:0000259" key="16">
    <source>
        <dbReference type="Pfam" id="PF00757"/>
    </source>
</evidence>
<dbReference type="Pfam" id="PF00757">
    <property type="entry name" value="Furin-like"/>
    <property type="match status" value="1"/>
</dbReference>
<evidence type="ECO:0000256" key="9">
    <source>
        <dbReference type="ARBA" id="ARBA00022989"/>
    </source>
</evidence>
<feature type="domain" description="Growth factor receptor" evidence="19">
    <location>
        <begin position="483"/>
        <end position="595"/>
    </location>
</feature>
<evidence type="ECO:0000313" key="21">
    <source>
        <dbReference type="Proteomes" id="UP000008237"/>
    </source>
</evidence>
<dbReference type="GO" id="GO:0007169">
    <property type="term" value="P:cell surface receptor protein tyrosine kinase signaling pathway"/>
    <property type="evidence" value="ECO:0007669"/>
    <property type="project" value="UniProtKB-ARBA"/>
</dbReference>
<dbReference type="Pfam" id="PF14843">
    <property type="entry name" value="GF_recep_IV"/>
    <property type="match status" value="1"/>
</dbReference>
<comment type="subcellular location">
    <subcellularLocation>
        <location evidence="1">Membrane</location>
        <topology evidence="1">Single-pass type I membrane protein</topology>
    </subcellularLocation>
</comment>
<keyword evidence="10" id="KW-0472">Membrane</keyword>
<dbReference type="InterPro" id="IPR001245">
    <property type="entry name" value="Ser-Thr/Tyr_kinase_cat_dom"/>
</dbReference>
<keyword evidence="7" id="KW-0418">Kinase</keyword>
<dbReference type="EMBL" id="GL453920">
    <property type="protein sequence ID" value="EFN75184.1"/>
    <property type="molecule type" value="Genomic_DNA"/>
</dbReference>
<evidence type="ECO:0000259" key="17">
    <source>
        <dbReference type="Pfam" id="PF01030"/>
    </source>
</evidence>
<dbReference type="InterPro" id="IPR006212">
    <property type="entry name" value="Furin_repeat"/>
</dbReference>
<dbReference type="AlphaFoldDB" id="E2CA29"/>
<dbReference type="GO" id="GO:0016020">
    <property type="term" value="C:membrane"/>
    <property type="evidence" value="ECO:0007669"/>
    <property type="project" value="UniProtKB-SubCell"/>
</dbReference>
<evidence type="ECO:0000256" key="4">
    <source>
        <dbReference type="ARBA" id="ARBA00022679"/>
    </source>
</evidence>
<keyword evidence="13" id="KW-0325">Glycoprotein</keyword>
<dbReference type="InterPro" id="IPR032778">
    <property type="entry name" value="GF_recep_IV"/>
</dbReference>
<evidence type="ECO:0000256" key="10">
    <source>
        <dbReference type="ARBA" id="ARBA00023136"/>
    </source>
</evidence>
<feature type="domain" description="Receptor L-domain" evidence="17">
    <location>
        <begin position="331"/>
        <end position="458"/>
    </location>
</feature>
<dbReference type="SMART" id="SM00261">
    <property type="entry name" value="FU"/>
    <property type="match status" value="7"/>
</dbReference>
<dbReference type="EC" id="2.7.10.1" evidence="2"/>
<keyword evidence="6" id="KW-0547">Nucleotide-binding</keyword>
<keyword evidence="5" id="KW-0812">Transmembrane</keyword>
<dbReference type="Gene3D" id="3.80.20.20">
    <property type="entry name" value="Receptor L-domain"/>
    <property type="match status" value="2"/>
</dbReference>
<evidence type="ECO:0000256" key="5">
    <source>
        <dbReference type="ARBA" id="ARBA00022692"/>
    </source>
</evidence>
<evidence type="ECO:0000256" key="2">
    <source>
        <dbReference type="ARBA" id="ARBA00011902"/>
    </source>
</evidence>
<gene>
    <name evidence="20" type="ORF">EAI_08848</name>
</gene>
<dbReference type="FunCoup" id="E2CA29">
    <property type="interactions" value="524"/>
</dbReference>